<dbReference type="RefSeq" id="XP_035345325.1">
    <property type="nucleotide sequence ID" value="XM_035489432.1"/>
</dbReference>
<evidence type="ECO:0008006" key="3">
    <source>
        <dbReference type="Google" id="ProtNLM"/>
    </source>
</evidence>
<dbReference type="OrthoDB" id="2150604at2759"/>
<dbReference type="PANTHER" id="PTHR28037:SF1">
    <property type="entry name" value="ALCOHOL O-ACETYLTRANSFERASE 1-RELATED"/>
    <property type="match status" value="1"/>
</dbReference>
<proteinExistence type="predicted"/>
<evidence type="ECO:0000313" key="2">
    <source>
        <dbReference type="Proteomes" id="UP000509510"/>
    </source>
</evidence>
<protein>
    <recommendedName>
        <fullName evidence="3">Alcohol acetyltransferase</fullName>
    </recommendedName>
</protein>
<gene>
    <name evidence="1" type="ORF">TRUGW13939_06279</name>
</gene>
<accession>A0A7H8QYW4</accession>
<dbReference type="KEGG" id="trg:TRUGW13939_06279"/>
<dbReference type="GeneID" id="55993774"/>
<dbReference type="AlphaFoldDB" id="A0A7H8QYW4"/>
<keyword evidence="2" id="KW-1185">Reference proteome</keyword>
<dbReference type="PANTHER" id="PTHR28037">
    <property type="entry name" value="ALCOHOL O-ACETYLTRANSFERASE 1-RELATED"/>
    <property type="match status" value="1"/>
</dbReference>
<dbReference type="InterPro" id="IPR010828">
    <property type="entry name" value="Atf2/Sli1-like"/>
</dbReference>
<sequence>MLTLRRDGTCLKLTSWAVYEFDNGEFDVKLARSYFPALKSCIETHPQMMMVMKGKDTNEPFWEVVPHLNLGDHVSILAEQAVDNTGESAAIEKVLPSIVDQKFTDPSSPPWKLFVLPFAFASKPRCFIAYVTSHSVADGRSGYIFHQTFLDALQKSAGVQLDDTVIKASQAPLPEPFDTPERLPISPEFMKSLANANVVDGNTWTGSSIFLGPAGLQTGLRIIEIGNDQVKAALHAARTHGTKLTGLFHQLVVRALSRAIPSENGTNFASQIAIDMRAANGSPSAWGNFVSGVSHSNLRTDSTKPISDETWADAKVISDKLAECSSRLEDQMIGMIRFVPDHRASMTQKLGASRDASFALSNVNAFSGNTEGGACKICKLLMTTSAAVPSATLSICIASVKNGNLTCVITWQKGALGCPSEKEAALLDDICYSIKHDFESLAA</sequence>
<dbReference type="GO" id="GO:0008080">
    <property type="term" value="F:N-acetyltransferase activity"/>
    <property type="evidence" value="ECO:0007669"/>
    <property type="project" value="TreeGrafter"/>
</dbReference>
<dbReference type="Proteomes" id="UP000509510">
    <property type="component" value="Chromosome III"/>
</dbReference>
<evidence type="ECO:0000313" key="1">
    <source>
        <dbReference type="EMBL" id="QKX59147.1"/>
    </source>
</evidence>
<name>A0A7H8QYW4_TALRU</name>
<dbReference type="EMBL" id="CP055900">
    <property type="protein sequence ID" value="QKX59147.1"/>
    <property type="molecule type" value="Genomic_DNA"/>
</dbReference>
<reference evidence="2" key="1">
    <citation type="submission" date="2020-06" db="EMBL/GenBank/DDBJ databases">
        <title>A chromosome-scale genome assembly of Talaromyces rugulosus W13939.</title>
        <authorList>
            <person name="Wang B."/>
            <person name="Guo L."/>
            <person name="Ye K."/>
            <person name="Wang L."/>
        </authorList>
    </citation>
    <scope>NUCLEOTIDE SEQUENCE [LARGE SCALE GENOMIC DNA]</scope>
    <source>
        <strain evidence="2">W13939</strain>
    </source>
</reference>
<dbReference type="Pfam" id="PF07247">
    <property type="entry name" value="AATase"/>
    <property type="match status" value="1"/>
</dbReference>
<organism evidence="1 2">
    <name type="scientific">Talaromyces rugulosus</name>
    <name type="common">Penicillium rugulosum</name>
    <dbReference type="NCBI Taxonomy" id="121627"/>
    <lineage>
        <taxon>Eukaryota</taxon>
        <taxon>Fungi</taxon>
        <taxon>Dikarya</taxon>
        <taxon>Ascomycota</taxon>
        <taxon>Pezizomycotina</taxon>
        <taxon>Eurotiomycetes</taxon>
        <taxon>Eurotiomycetidae</taxon>
        <taxon>Eurotiales</taxon>
        <taxon>Trichocomaceae</taxon>
        <taxon>Talaromyces</taxon>
        <taxon>Talaromyces sect. Islandici</taxon>
    </lineage>
</organism>
<dbReference type="InterPro" id="IPR052058">
    <property type="entry name" value="Alcohol_O-acetyltransferase"/>
</dbReference>